<evidence type="ECO:0000313" key="5">
    <source>
        <dbReference type="EMBL" id="MCU4753716.1"/>
    </source>
</evidence>
<dbReference type="EMBL" id="JAOPJZ010000021">
    <property type="protein sequence ID" value="MCU4753716.1"/>
    <property type="molecule type" value="Genomic_DNA"/>
</dbReference>
<reference evidence="5 6" key="1">
    <citation type="submission" date="2022-09" db="EMBL/GenBank/DDBJ databases">
        <title>Enrichment on poylsaccharides allowed isolation of novel metabolic and taxonomic groups of Haloarchaea.</title>
        <authorList>
            <person name="Sorokin D.Y."/>
            <person name="Elcheninov A.G."/>
            <person name="Khizhniak T.V."/>
            <person name="Kolganova T.V."/>
            <person name="Kublanov I.V."/>
        </authorList>
    </citation>
    <scope>NUCLEOTIDE SEQUENCE [LARGE SCALE GENOMIC DNA]</scope>
    <source>
        <strain evidence="5 6">AArc-curdl1</strain>
    </source>
</reference>
<feature type="compositionally biased region" description="Low complexity" evidence="4">
    <location>
        <begin position="34"/>
        <end position="47"/>
    </location>
</feature>
<dbReference type="PANTHER" id="PTHR10840">
    <property type="entry name" value="PROGRAMMED CELL DEATH PROTEIN 5"/>
    <property type="match status" value="1"/>
</dbReference>
<dbReference type="Proteomes" id="UP001321047">
    <property type="component" value="Unassembled WGS sequence"/>
</dbReference>
<dbReference type="NCBIfam" id="NF003268">
    <property type="entry name" value="PRK04239.1"/>
    <property type="match status" value="1"/>
</dbReference>
<organism evidence="5 6">
    <name type="scientific">Natronosalvus hydrolyticus</name>
    <dbReference type="NCBI Taxonomy" id="2979988"/>
    <lineage>
        <taxon>Archaea</taxon>
        <taxon>Methanobacteriati</taxon>
        <taxon>Methanobacteriota</taxon>
        <taxon>Stenosarchaea group</taxon>
        <taxon>Halobacteria</taxon>
        <taxon>Halobacteriales</taxon>
        <taxon>Natrialbaceae</taxon>
        <taxon>Natronosalvus</taxon>
    </lineage>
</organism>
<comment type="similarity">
    <text evidence="1 3">Belongs to the PDCD5 family.</text>
</comment>
<evidence type="ECO:0000256" key="4">
    <source>
        <dbReference type="SAM" id="MobiDB-lite"/>
    </source>
</evidence>
<keyword evidence="6" id="KW-1185">Reference proteome</keyword>
<dbReference type="InterPro" id="IPR002836">
    <property type="entry name" value="PDCD5-like"/>
</dbReference>
<dbReference type="RefSeq" id="WP_342810025.1">
    <property type="nucleotide sequence ID" value="NZ_JAOPJZ010000021.1"/>
</dbReference>
<dbReference type="HAMAP" id="MF_00026">
    <property type="entry name" value="dsDNA_bind"/>
    <property type="match status" value="1"/>
</dbReference>
<accession>A0AAP3E7L0</accession>
<feature type="region of interest" description="Disordered" evidence="4">
    <location>
        <begin position="1"/>
        <end position="51"/>
    </location>
</feature>
<dbReference type="GO" id="GO:0005829">
    <property type="term" value="C:cytosol"/>
    <property type="evidence" value="ECO:0007669"/>
    <property type="project" value="TreeGrafter"/>
</dbReference>
<dbReference type="SUPFAM" id="SSF46950">
    <property type="entry name" value="Double-stranded DNA-binding domain"/>
    <property type="match status" value="1"/>
</dbReference>
<dbReference type="PANTHER" id="PTHR10840:SF0">
    <property type="entry name" value="PROGRAMMED CELL DEATH PROTEIN 5"/>
    <property type="match status" value="1"/>
</dbReference>
<evidence type="ECO:0000256" key="3">
    <source>
        <dbReference type="HAMAP-Rule" id="MF_00026"/>
    </source>
</evidence>
<dbReference type="InterPro" id="IPR036883">
    <property type="entry name" value="PDCD5-like_sf"/>
</dbReference>
<dbReference type="Gene3D" id="1.10.8.140">
    <property type="entry name" value="PDCD5-like"/>
    <property type="match status" value="1"/>
</dbReference>
<evidence type="ECO:0000256" key="2">
    <source>
        <dbReference type="ARBA" id="ARBA00023125"/>
    </source>
</evidence>
<dbReference type="InterPro" id="IPR022889">
    <property type="entry name" value="DNA_bind_arc"/>
</dbReference>
<proteinExistence type="inferred from homology"/>
<evidence type="ECO:0000256" key="1">
    <source>
        <dbReference type="ARBA" id="ARBA00010490"/>
    </source>
</evidence>
<keyword evidence="2 3" id="KW-0238">DNA-binding</keyword>
<gene>
    <name evidence="5" type="ORF">OB919_17295</name>
</gene>
<sequence length="122" mass="13852">MNGGRSDDDLEELRRKKLEQLQEQAESGGGGQGQANAEAQEAAQQQAEAKRQAVLRQYLTDDARKRLNTVKMSKQQFGEQVEQQIVALAQSGRIQGKIDDQKMQQLLKELKPEKKSFDIQRR</sequence>
<dbReference type="AlphaFoldDB" id="A0AAP3E7L0"/>
<dbReference type="PIRSF" id="PIRSF015730">
    <property type="entry name" value="TFAR19"/>
    <property type="match status" value="1"/>
</dbReference>
<protein>
    <recommendedName>
        <fullName evidence="3">DNA-binding protein OB919_17295</fullName>
    </recommendedName>
</protein>
<evidence type="ECO:0000313" key="6">
    <source>
        <dbReference type="Proteomes" id="UP001321047"/>
    </source>
</evidence>
<dbReference type="GO" id="GO:0003677">
    <property type="term" value="F:DNA binding"/>
    <property type="evidence" value="ECO:0007669"/>
    <property type="project" value="UniProtKB-UniRule"/>
</dbReference>
<comment type="caution">
    <text evidence="5">The sequence shown here is derived from an EMBL/GenBank/DDBJ whole genome shotgun (WGS) entry which is preliminary data.</text>
</comment>
<dbReference type="Pfam" id="PF01984">
    <property type="entry name" value="dsDNA_bind"/>
    <property type="match status" value="1"/>
</dbReference>
<name>A0AAP3E7L0_9EURY</name>